<reference evidence="2" key="1">
    <citation type="journal article" date="2011" name="Nat. Biotechnol.">
        <title>The genomic sequence of the Chinese hamster ovary (CHO)-K1 cell line.</title>
        <authorList>
            <person name="Xu X."/>
            <person name="Nagarajan H."/>
            <person name="Lewis N.E."/>
            <person name="Pan S."/>
            <person name="Cai Z."/>
            <person name="Liu X."/>
            <person name="Chen W."/>
            <person name="Xie M."/>
            <person name="Wang W."/>
            <person name="Hammond S."/>
            <person name="Andersen M.R."/>
            <person name="Neff N."/>
            <person name="Passarelli B."/>
            <person name="Koh W."/>
            <person name="Fan H.C."/>
            <person name="Wang J."/>
            <person name="Gui Y."/>
            <person name="Lee K.H."/>
            <person name="Betenbaugh M.J."/>
            <person name="Quake S.R."/>
            <person name="Famili I."/>
            <person name="Palsson B.O."/>
            <person name="Wang J."/>
        </authorList>
    </citation>
    <scope>NUCLEOTIDE SEQUENCE [LARGE SCALE GENOMIC DNA]</scope>
    <source>
        <strain evidence="2">CHO K1 cell line</strain>
    </source>
</reference>
<dbReference type="Proteomes" id="UP000001075">
    <property type="component" value="Unassembled WGS sequence"/>
</dbReference>
<gene>
    <name evidence="1" type="ORF">I79_021122</name>
</gene>
<name>G3IBT9_CRIGR</name>
<sequence>MEEEMKILQEPECQETCCGKVFPRNGFIKKIRTQSHGSISGYIDMEGGKSVWVPPLHRQLATGGRRRLSLSQA</sequence>
<proteinExistence type="predicted"/>
<protein>
    <submittedName>
        <fullName evidence="1">Uncharacterized protein</fullName>
    </submittedName>
</protein>
<accession>G3IBT9</accession>
<evidence type="ECO:0000313" key="1">
    <source>
        <dbReference type="EMBL" id="EGV97369.1"/>
    </source>
</evidence>
<evidence type="ECO:0000313" key="2">
    <source>
        <dbReference type="Proteomes" id="UP000001075"/>
    </source>
</evidence>
<dbReference type="EMBL" id="JH001852">
    <property type="protein sequence ID" value="EGV97369.1"/>
    <property type="molecule type" value="Genomic_DNA"/>
</dbReference>
<dbReference type="InParanoid" id="G3IBT9"/>
<organism evidence="1 2">
    <name type="scientific">Cricetulus griseus</name>
    <name type="common">Chinese hamster</name>
    <name type="synonym">Cricetulus barabensis griseus</name>
    <dbReference type="NCBI Taxonomy" id="10029"/>
    <lineage>
        <taxon>Eukaryota</taxon>
        <taxon>Metazoa</taxon>
        <taxon>Chordata</taxon>
        <taxon>Craniata</taxon>
        <taxon>Vertebrata</taxon>
        <taxon>Euteleostomi</taxon>
        <taxon>Mammalia</taxon>
        <taxon>Eutheria</taxon>
        <taxon>Euarchontoglires</taxon>
        <taxon>Glires</taxon>
        <taxon>Rodentia</taxon>
        <taxon>Myomorpha</taxon>
        <taxon>Muroidea</taxon>
        <taxon>Cricetidae</taxon>
        <taxon>Cricetinae</taxon>
        <taxon>Cricetulus</taxon>
    </lineage>
</organism>
<dbReference type="AlphaFoldDB" id="G3IBT9"/>